<reference evidence="1" key="1">
    <citation type="submission" date="2019-01" db="EMBL/GenBank/DDBJ databases">
        <title>Salmonella strain 1423 plasmid sequences.</title>
        <authorList>
            <person name="Chen K."/>
            <person name="Chen S."/>
        </authorList>
    </citation>
    <scope>NUCLEOTIDE SEQUENCE</scope>
    <source>
        <strain evidence="1">Sa1423</strain>
        <plasmid evidence="1">pSa1423-160k</plasmid>
    </source>
</reference>
<evidence type="ECO:0000313" key="1">
    <source>
        <dbReference type="EMBL" id="QBM91473.1"/>
    </source>
</evidence>
<organism evidence="1">
    <name type="scientific">Salmonella sp</name>
    <dbReference type="NCBI Taxonomy" id="599"/>
    <lineage>
        <taxon>Bacteria</taxon>
        <taxon>Pseudomonadati</taxon>
        <taxon>Pseudomonadota</taxon>
        <taxon>Gammaproteobacteria</taxon>
        <taxon>Enterobacterales</taxon>
        <taxon>Enterobacteriaceae</taxon>
        <taxon>Salmonella</taxon>
    </lineage>
</organism>
<accession>A0A482ETE8</accession>
<proteinExistence type="predicted"/>
<dbReference type="AlphaFoldDB" id="A0A482ETE8"/>
<keyword evidence="1" id="KW-0614">Plasmid</keyword>
<sequence>MVVHFIYISNRLFNSFGTFSRAFGISDFSWARLTAYVIKKILLMFRRQTQLFFSYPSPKRSTMSSMNNILNELWR</sequence>
<name>A0A482ETE8_SALSP</name>
<gene>
    <name evidence="1" type="ORF">NNIBIDOC_00144</name>
</gene>
<geneLocation type="plasmid" evidence="1">
    <name>pSa1423-160k</name>
</geneLocation>
<protein>
    <submittedName>
        <fullName evidence="1">Uncharacterized protein</fullName>
    </submittedName>
</protein>
<dbReference type="EMBL" id="MK356558">
    <property type="protein sequence ID" value="QBM91473.1"/>
    <property type="molecule type" value="Genomic_DNA"/>
</dbReference>